<accession>A0A0F5N127</accession>
<reference evidence="6" key="2">
    <citation type="submission" date="2015-04" db="EMBL/GenBank/DDBJ databases">
        <title>Genome sequence of Mycobacterium arupense strain GUC1.</title>
        <authorList>
            <person name="Greninger A.L."/>
            <person name="Cunningham G."/>
            <person name="Chiu C.Y."/>
            <person name="Miller S."/>
        </authorList>
    </citation>
    <scope>NUCLEOTIDE SEQUENCE</scope>
    <source>
        <strain evidence="6">GUC1</strain>
    </source>
</reference>
<dbReference type="InterPro" id="IPR029058">
    <property type="entry name" value="AB_hydrolase_fold"/>
</dbReference>
<evidence type="ECO:0000313" key="7">
    <source>
        <dbReference type="EMBL" id="ORA00500.1"/>
    </source>
</evidence>
<dbReference type="InterPro" id="IPR012223">
    <property type="entry name" value="TEII"/>
</dbReference>
<organism evidence="6 8">
    <name type="scientific">Mycolicibacter arupensis</name>
    <dbReference type="NCBI Taxonomy" id="342002"/>
    <lineage>
        <taxon>Bacteria</taxon>
        <taxon>Bacillati</taxon>
        <taxon>Actinomycetota</taxon>
        <taxon>Actinomycetes</taxon>
        <taxon>Mycobacteriales</taxon>
        <taxon>Mycobacteriaceae</taxon>
        <taxon>Mycolicibacter</taxon>
    </lineage>
</organism>
<keyword evidence="9" id="KW-1185">Reference proteome</keyword>
<evidence type="ECO:0000313" key="6">
    <source>
        <dbReference type="EMBL" id="KKC00585.1"/>
    </source>
</evidence>
<comment type="caution">
    <text evidence="6">The sequence shown here is derived from an EMBL/GenBank/DDBJ whole genome shotgun (WGS) entry which is preliminary data.</text>
</comment>
<dbReference type="GO" id="GO:0008610">
    <property type="term" value="P:lipid biosynthetic process"/>
    <property type="evidence" value="ECO:0007669"/>
    <property type="project" value="TreeGrafter"/>
</dbReference>
<sequence>MTDRTPKLYIFPHAGGSPQYYVPFSKAFTTDVKRIGVQYPGKGGTHDLGAFTSIEDLADQVCKTVAPPSPGDGPVAFFGHSMGALLAFEVARRFEADGHRIAALFVSAAGAPGRAGYDNIPESDRGLLDAVSSMTGVNPEFLENEEFAAKILPTLRGLKAIANYDCPPDARVTCPIFAFHGDEDDVATEEKVGPWAQRTTGEFSARVFTAPGHHFYVNDHLPELVGDIENKITQYCQV</sequence>
<gene>
    <name evidence="7" type="ORF">BST15_03205</name>
    <name evidence="6" type="ORF">WR43_04405</name>
</gene>
<reference evidence="7 9" key="3">
    <citation type="submission" date="2016-12" db="EMBL/GenBank/DDBJ databases">
        <title>The new phylogeny of genus Mycobacterium.</title>
        <authorList>
            <person name="Tortoli E."/>
            <person name="Trovato A."/>
            <person name="Cirillo D.M."/>
        </authorList>
    </citation>
    <scope>NUCLEOTIDE SEQUENCE [LARGE SCALE GENOMIC DNA]</scope>
    <source>
        <strain evidence="7 9">DSM 44942</strain>
    </source>
</reference>
<evidence type="ECO:0000256" key="1">
    <source>
        <dbReference type="ARBA" id="ARBA00007169"/>
    </source>
</evidence>
<keyword evidence="3" id="KW-0843">Virulence</keyword>
<evidence type="ECO:0000259" key="5">
    <source>
        <dbReference type="Pfam" id="PF00975"/>
    </source>
</evidence>
<evidence type="ECO:0000256" key="3">
    <source>
        <dbReference type="ARBA" id="ARBA00023026"/>
    </source>
</evidence>
<dbReference type="Pfam" id="PF00975">
    <property type="entry name" value="Thioesterase"/>
    <property type="match status" value="1"/>
</dbReference>
<dbReference type="EMBL" id="MVHH01000004">
    <property type="protein sequence ID" value="ORA00500.1"/>
    <property type="molecule type" value="Genomic_DNA"/>
</dbReference>
<dbReference type="EMBL" id="LASW01000010">
    <property type="protein sequence ID" value="KKC00585.1"/>
    <property type="molecule type" value="Genomic_DNA"/>
</dbReference>
<dbReference type="Proteomes" id="UP000034416">
    <property type="component" value="Unassembled WGS sequence"/>
</dbReference>
<dbReference type="SUPFAM" id="SSF53474">
    <property type="entry name" value="alpha/beta-Hydrolases"/>
    <property type="match status" value="1"/>
</dbReference>
<evidence type="ECO:0000256" key="2">
    <source>
        <dbReference type="ARBA" id="ARBA00015007"/>
    </source>
</evidence>
<dbReference type="AlphaFoldDB" id="A0A0F5N127"/>
<comment type="similarity">
    <text evidence="1">Belongs to the thioesterase family.</text>
</comment>
<dbReference type="PANTHER" id="PTHR11487:SF0">
    <property type="entry name" value="S-ACYL FATTY ACID SYNTHASE THIOESTERASE, MEDIUM CHAIN"/>
    <property type="match status" value="1"/>
</dbReference>
<reference evidence="8" key="1">
    <citation type="submission" date="2015-04" db="EMBL/GenBank/DDBJ databases">
        <title>Genome sequence of Mycobacterium arupense GUC1.</title>
        <authorList>
            <person name="Greninger A.L."/>
            <person name="Cunningham G."/>
            <person name="Chiu C.Y."/>
            <person name="Miller S."/>
        </authorList>
    </citation>
    <scope>NUCLEOTIDE SEQUENCE [LARGE SCALE GENOMIC DNA]</scope>
    <source>
        <strain evidence="8">GUC1</strain>
    </source>
</reference>
<name>A0A0F5N127_9MYCO</name>
<evidence type="ECO:0000313" key="8">
    <source>
        <dbReference type="Proteomes" id="UP000034416"/>
    </source>
</evidence>
<protein>
    <recommendedName>
        <fullName evidence="2">Thioesterase TesA</fullName>
    </recommendedName>
</protein>
<dbReference type="Proteomes" id="UP000192327">
    <property type="component" value="Unassembled WGS sequence"/>
</dbReference>
<evidence type="ECO:0000313" key="9">
    <source>
        <dbReference type="Proteomes" id="UP000192327"/>
    </source>
</evidence>
<dbReference type="STRING" id="342002.BST15_03205"/>
<dbReference type="PANTHER" id="PTHR11487">
    <property type="entry name" value="THIOESTERASE"/>
    <property type="match status" value="1"/>
</dbReference>
<dbReference type="OrthoDB" id="8480037at2"/>
<evidence type="ECO:0000256" key="4">
    <source>
        <dbReference type="ARBA" id="ARBA00024293"/>
    </source>
</evidence>
<feature type="domain" description="Thioesterase" evidence="5">
    <location>
        <begin position="7"/>
        <end position="231"/>
    </location>
</feature>
<comment type="catalytic activity">
    <reaction evidence="4">
        <text>a fatty acyl-CoA + H2O = a fatty acid + CoA + H(+)</text>
        <dbReference type="Rhea" id="RHEA:16781"/>
        <dbReference type="ChEBI" id="CHEBI:15377"/>
        <dbReference type="ChEBI" id="CHEBI:15378"/>
        <dbReference type="ChEBI" id="CHEBI:28868"/>
        <dbReference type="ChEBI" id="CHEBI:57287"/>
        <dbReference type="ChEBI" id="CHEBI:77636"/>
    </reaction>
</comment>
<dbReference type="PATRIC" id="fig|342002.3.peg.711"/>
<proteinExistence type="inferred from homology"/>
<dbReference type="InterPro" id="IPR001031">
    <property type="entry name" value="Thioesterase"/>
</dbReference>
<dbReference type="Gene3D" id="3.40.50.1820">
    <property type="entry name" value="alpha/beta hydrolase"/>
    <property type="match status" value="1"/>
</dbReference>
<dbReference type="RefSeq" id="WP_046188364.1">
    <property type="nucleotide sequence ID" value="NZ_JACKUJ010000036.1"/>
</dbReference>